<evidence type="ECO:0000256" key="7">
    <source>
        <dbReference type="HAMAP-Rule" id="MF_00109"/>
    </source>
</evidence>
<dbReference type="PANTHER" id="PTHR21087">
    <property type="entry name" value="SHIKIMATE KINASE"/>
    <property type="match status" value="1"/>
</dbReference>
<feature type="binding site" evidence="7">
    <location>
        <position position="14"/>
    </location>
    <ligand>
        <name>Mg(2+)</name>
        <dbReference type="ChEBI" id="CHEBI:18420"/>
    </ligand>
</feature>
<comment type="subcellular location">
    <subcellularLocation>
        <location evidence="7">Cytoplasm</location>
    </subcellularLocation>
</comment>
<dbReference type="EMBL" id="MFLC01000008">
    <property type="protein sequence ID" value="OGG55226.1"/>
    <property type="molecule type" value="Genomic_DNA"/>
</dbReference>
<comment type="catalytic activity">
    <reaction evidence="7">
        <text>shikimate + ATP = 3-phosphoshikimate + ADP + H(+)</text>
        <dbReference type="Rhea" id="RHEA:13121"/>
        <dbReference type="ChEBI" id="CHEBI:15378"/>
        <dbReference type="ChEBI" id="CHEBI:30616"/>
        <dbReference type="ChEBI" id="CHEBI:36208"/>
        <dbReference type="ChEBI" id="CHEBI:145989"/>
        <dbReference type="ChEBI" id="CHEBI:456216"/>
        <dbReference type="EC" id="2.7.1.71"/>
    </reaction>
</comment>
<evidence type="ECO:0000256" key="6">
    <source>
        <dbReference type="ARBA" id="ARBA00023141"/>
    </source>
</evidence>
<comment type="caution">
    <text evidence="8">The sequence shown here is derived from an EMBL/GenBank/DDBJ whole genome shotgun (WGS) entry which is preliminary data.</text>
</comment>
<dbReference type="PRINTS" id="PR01100">
    <property type="entry name" value="SHIKIMTKNASE"/>
</dbReference>
<dbReference type="GO" id="GO:0008652">
    <property type="term" value="P:amino acid biosynthetic process"/>
    <property type="evidence" value="ECO:0007669"/>
    <property type="project" value="UniProtKB-KW"/>
</dbReference>
<comment type="subunit">
    <text evidence="7">Monomer.</text>
</comment>
<sequence length="165" mass="18104">MNITLIGMSGVGKSTVGRKLAQKLGFAYIDTDVILQEQSGTALQKLLDTKGEKEFLALESKIITSIGAIDNTVVAPGGSIVYLPDALTFVKDNSTVVHLQGTLEVLKERNNVSTRGIVGLRDKTYDELYHERMALYNQHADTTIDIGRDTPEEIVEKIRRAINVS</sequence>
<comment type="function">
    <text evidence="7">Catalyzes the specific phosphorylation of the 3-hydroxyl group of shikimic acid using ATP as a cosubstrate.</text>
</comment>
<feature type="binding site" evidence="7">
    <location>
        <position position="132"/>
    </location>
    <ligand>
        <name>substrate</name>
    </ligand>
</feature>
<name>A0A1F6D1B8_9BACT</name>
<dbReference type="GO" id="GO:0009073">
    <property type="term" value="P:aromatic amino acid family biosynthetic process"/>
    <property type="evidence" value="ECO:0007669"/>
    <property type="project" value="UniProtKB-KW"/>
</dbReference>
<keyword evidence="2 7" id="KW-0808">Transferase</keyword>
<organism evidence="8 9">
    <name type="scientific">Candidatus Kaiserbacteria bacterium RIFCSPHIGHO2_02_FULL_49_11</name>
    <dbReference type="NCBI Taxonomy" id="1798489"/>
    <lineage>
        <taxon>Bacteria</taxon>
        <taxon>Candidatus Kaiseribacteriota</taxon>
    </lineage>
</organism>
<dbReference type="EC" id="2.7.1.71" evidence="7"/>
<keyword evidence="7" id="KW-0460">Magnesium</keyword>
<feature type="binding site" evidence="7">
    <location>
        <begin position="10"/>
        <end position="15"/>
    </location>
    <ligand>
        <name>ATP</name>
        <dbReference type="ChEBI" id="CHEBI:30616"/>
    </ligand>
</feature>
<keyword evidence="4 7" id="KW-0418">Kinase</keyword>
<dbReference type="InterPro" id="IPR000623">
    <property type="entry name" value="Shikimate_kinase/TSH1"/>
</dbReference>
<keyword evidence="7" id="KW-0963">Cytoplasm</keyword>
<feature type="binding site" evidence="7">
    <location>
        <position position="32"/>
    </location>
    <ligand>
        <name>substrate</name>
    </ligand>
</feature>
<evidence type="ECO:0000256" key="4">
    <source>
        <dbReference type="ARBA" id="ARBA00022777"/>
    </source>
</evidence>
<dbReference type="InterPro" id="IPR027417">
    <property type="entry name" value="P-loop_NTPase"/>
</dbReference>
<protein>
    <recommendedName>
        <fullName evidence="7">Shikimate kinase</fullName>
        <shortName evidence="7">SK</shortName>
        <ecNumber evidence="7">2.7.1.71</ecNumber>
    </recommendedName>
</protein>
<keyword evidence="1 7" id="KW-0028">Amino-acid biosynthesis</keyword>
<keyword evidence="6 7" id="KW-0057">Aromatic amino acid biosynthesis</keyword>
<evidence type="ECO:0000256" key="5">
    <source>
        <dbReference type="ARBA" id="ARBA00022840"/>
    </source>
</evidence>
<feature type="binding site" evidence="7">
    <location>
        <position position="78"/>
    </location>
    <ligand>
        <name>substrate</name>
    </ligand>
</feature>
<comment type="cofactor">
    <cofactor evidence="7">
        <name>Mg(2+)</name>
        <dbReference type="ChEBI" id="CHEBI:18420"/>
    </cofactor>
    <text evidence="7">Binds 1 Mg(2+) ion per subunit.</text>
</comment>
<dbReference type="GO" id="GO:0005829">
    <property type="term" value="C:cytosol"/>
    <property type="evidence" value="ECO:0007669"/>
    <property type="project" value="TreeGrafter"/>
</dbReference>
<evidence type="ECO:0000256" key="2">
    <source>
        <dbReference type="ARBA" id="ARBA00022679"/>
    </source>
</evidence>
<dbReference type="GO" id="GO:0000287">
    <property type="term" value="F:magnesium ion binding"/>
    <property type="evidence" value="ECO:0007669"/>
    <property type="project" value="UniProtKB-UniRule"/>
</dbReference>
<gene>
    <name evidence="7" type="primary">aroK</name>
    <name evidence="8" type="ORF">A3D62_01400</name>
</gene>
<dbReference type="GO" id="GO:0004765">
    <property type="term" value="F:shikimate kinase activity"/>
    <property type="evidence" value="ECO:0007669"/>
    <property type="project" value="UniProtKB-UniRule"/>
</dbReference>
<dbReference type="GO" id="GO:0005524">
    <property type="term" value="F:ATP binding"/>
    <property type="evidence" value="ECO:0007669"/>
    <property type="project" value="UniProtKB-UniRule"/>
</dbReference>
<keyword evidence="3 7" id="KW-0547">Nucleotide-binding</keyword>
<evidence type="ECO:0000313" key="8">
    <source>
        <dbReference type="EMBL" id="OGG55226.1"/>
    </source>
</evidence>
<evidence type="ECO:0000256" key="1">
    <source>
        <dbReference type="ARBA" id="ARBA00022605"/>
    </source>
</evidence>
<evidence type="ECO:0000313" key="9">
    <source>
        <dbReference type="Proteomes" id="UP000177659"/>
    </source>
</evidence>
<keyword evidence="5 7" id="KW-0067">ATP-binding</keyword>
<proteinExistence type="inferred from homology"/>
<dbReference type="Gene3D" id="3.40.50.300">
    <property type="entry name" value="P-loop containing nucleotide triphosphate hydrolases"/>
    <property type="match status" value="1"/>
</dbReference>
<dbReference type="InterPro" id="IPR031322">
    <property type="entry name" value="Shikimate/glucono_kinase"/>
</dbReference>
<keyword evidence="7" id="KW-0479">Metal-binding</keyword>
<dbReference type="SUPFAM" id="SSF52540">
    <property type="entry name" value="P-loop containing nucleoside triphosphate hydrolases"/>
    <property type="match status" value="1"/>
</dbReference>
<comment type="similarity">
    <text evidence="7">Belongs to the shikimate kinase family.</text>
</comment>
<dbReference type="HAMAP" id="MF_00109">
    <property type="entry name" value="Shikimate_kinase"/>
    <property type="match status" value="1"/>
</dbReference>
<comment type="caution">
    <text evidence="7">Lacks conserved residue(s) required for the propagation of feature annotation.</text>
</comment>
<accession>A0A1F6D1B8</accession>
<feature type="binding site" evidence="7">
    <location>
        <position position="115"/>
    </location>
    <ligand>
        <name>ATP</name>
        <dbReference type="ChEBI" id="CHEBI:30616"/>
    </ligand>
</feature>
<dbReference type="Proteomes" id="UP000177659">
    <property type="component" value="Unassembled WGS sequence"/>
</dbReference>
<dbReference type="Pfam" id="PF01202">
    <property type="entry name" value="SKI"/>
    <property type="match status" value="1"/>
</dbReference>
<dbReference type="CDD" id="cd00464">
    <property type="entry name" value="SK"/>
    <property type="match status" value="1"/>
</dbReference>
<dbReference type="GO" id="GO:0009423">
    <property type="term" value="P:chorismate biosynthetic process"/>
    <property type="evidence" value="ECO:0007669"/>
    <property type="project" value="UniProtKB-UniRule"/>
</dbReference>
<evidence type="ECO:0000256" key="3">
    <source>
        <dbReference type="ARBA" id="ARBA00022741"/>
    </source>
</evidence>
<comment type="pathway">
    <text evidence="7">Metabolic intermediate biosynthesis; chorismate biosynthesis; chorismate from D-erythrose 4-phosphate and phosphoenolpyruvate: step 5/7.</text>
</comment>
<dbReference type="AlphaFoldDB" id="A0A1F6D1B8"/>
<reference evidence="8 9" key="1">
    <citation type="journal article" date="2016" name="Nat. Commun.">
        <title>Thousands of microbial genomes shed light on interconnected biogeochemical processes in an aquifer system.</title>
        <authorList>
            <person name="Anantharaman K."/>
            <person name="Brown C.T."/>
            <person name="Hug L.A."/>
            <person name="Sharon I."/>
            <person name="Castelle C.J."/>
            <person name="Probst A.J."/>
            <person name="Thomas B.C."/>
            <person name="Singh A."/>
            <person name="Wilkins M.J."/>
            <person name="Karaoz U."/>
            <person name="Brodie E.L."/>
            <person name="Williams K.H."/>
            <person name="Hubbard S.S."/>
            <person name="Banfield J.F."/>
        </authorList>
    </citation>
    <scope>NUCLEOTIDE SEQUENCE [LARGE SCALE GENOMIC DNA]</scope>
</reference>
<dbReference type="PANTHER" id="PTHR21087:SF16">
    <property type="entry name" value="SHIKIMATE KINASE 1, CHLOROPLASTIC"/>
    <property type="match status" value="1"/>
</dbReference>
<dbReference type="UniPathway" id="UPA00053">
    <property type="reaction ID" value="UER00088"/>
</dbReference>